<organism evidence="6 7">
    <name type="scientific">Dactylosporangium salmoneum</name>
    <dbReference type="NCBI Taxonomy" id="53361"/>
    <lineage>
        <taxon>Bacteria</taxon>
        <taxon>Bacillati</taxon>
        <taxon>Actinomycetota</taxon>
        <taxon>Actinomycetes</taxon>
        <taxon>Micromonosporales</taxon>
        <taxon>Micromonosporaceae</taxon>
        <taxon>Dactylosporangium</taxon>
    </lineage>
</organism>
<dbReference type="InterPro" id="IPR003593">
    <property type="entry name" value="AAA+_ATPase"/>
</dbReference>
<dbReference type="PROSITE" id="PS50893">
    <property type="entry name" value="ABC_TRANSPORTER_2"/>
    <property type="match status" value="1"/>
</dbReference>
<sequence>MSSPAEAQGAQAAGRDAPNDTEPERLIDVSDLRKAFRRRHGGEQVVAVAGVDLHVTAGEFFVLLGPSGCGKTTLLRCLGGLEDPDQGLVTLAGRTVYSSAGGINLPPEKRRASMLFQSYALWPHMSVFDNVAYPLRSLKVAKAELRQRVTAALETVQCDSLAQQYPSEISGGQQQRVALARALVANHKVVLFDEPLSNVDAKVRAQLRQELREIQRRVGFAAVYVTHDQDEALELADRIAVLREGRIEQLGTGREVYQRPRSPYVARFLGSVNELEATVAAVDGDGIVAKGANGWRIQGTWRSSTPPTVGRRATVMFRPEWCDIVVGRETSSVPAGNAWDVEVCDNIFLGEHTQWVVTDGAERFVAIETAATRDLPVGADAVLMVDPERVMMFCAEEPS</sequence>
<feature type="region of interest" description="Disordered" evidence="4">
    <location>
        <begin position="1"/>
        <end position="25"/>
    </location>
</feature>
<reference evidence="7" key="1">
    <citation type="journal article" date="2019" name="Int. J. Syst. Evol. Microbiol.">
        <title>The Global Catalogue of Microorganisms (GCM) 10K type strain sequencing project: providing services to taxonomists for standard genome sequencing and annotation.</title>
        <authorList>
            <consortium name="The Broad Institute Genomics Platform"/>
            <consortium name="The Broad Institute Genome Sequencing Center for Infectious Disease"/>
            <person name="Wu L."/>
            <person name="Ma J."/>
        </authorList>
    </citation>
    <scope>NUCLEOTIDE SEQUENCE [LARGE SCALE GENOMIC DNA]</scope>
    <source>
        <strain evidence="7">JCM 3272</strain>
    </source>
</reference>
<dbReference type="Gene3D" id="3.40.50.300">
    <property type="entry name" value="P-loop containing nucleotide triphosphate hydrolases"/>
    <property type="match status" value="1"/>
</dbReference>
<evidence type="ECO:0000256" key="2">
    <source>
        <dbReference type="ARBA" id="ARBA00022741"/>
    </source>
</evidence>
<dbReference type="PANTHER" id="PTHR42781:SF4">
    <property type="entry name" value="SPERMIDINE_PUTRESCINE IMPORT ATP-BINDING PROTEIN POTA"/>
    <property type="match status" value="1"/>
</dbReference>
<evidence type="ECO:0000256" key="3">
    <source>
        <dbReference type="ARBA" id="ARBA00022840"/>
    </source>
</evidence>
<dbReference type="InterPro" id="IPR017871">
    <property type="entry name" value="ABC_transporter-like_CS"/>
</dbReference>
<keyword evidence="1" id="KW-0813">Transport</keyword>
<dbReference type="PROSITE" id="PS00211">
    <property type="entry name" value="ABC_TRANSPORTER_1"/>
    <property type="match status" value="1"/>
</dbReference>
<dbReference type="SUPFAM" id="SSF52540">
    <property type="entry name" value="P-loop containing nucleoside triphosphate hydrolases"/>
    <property type="match status" value="1"/>
</dbReference>
<name>A0ABP5SZ58_9ACTN</name>
<dbReference type="RefSeq" id="WP_344612219.1">
    <property type="nucleotide sequence ID" value="NZ_BAAARV010000019.1"/>
</dbReference>
<dbReference type="EMBL" id="BAAARV010000019">
    <property type="protein sequence ID" value="GAA2339790.1"/>
    <property type="molecule type" value="Genomic_DNA"/>
</dbReference>
<dbReference type="InterPro" id="IPR027417">
    <property type="entry name" value="P-loop_NTPase"/>
</dbReference>
<proteinExistence type="predicted"/>
<accession>A0ABP5SZ58</accession>
<keyword evidence="3 6" id="KW-0067">ATP-binding</keyword>
<dbReference type="Proteomes" id="UP001501444">
    <property type="component" value="Unassembled WGS sequence"/>
</dbReference>
<evidence type="ECO:0000259" key="5">
    <source>
        <dbReference type="PROSITE" id="PS50893"/>
    </source>
</evidence>
<dbReference type="PANTHER" id="PTHR42781">
    <property type="entry name" value="SPERMIDINE/PUTRESCINE IMPORT ATP-BINDING PROTEIN POTA"/>
    <property type="match status" value="1"/>
</dbReference>
<dbReference type="InterPro" id="IPR008995">
    <property type="entry name" value="Mo/tungstate-bd_C_term_dom"/>
</dbReference>
<feature type="domain" description="ABC transporter" evidence="5">
    <location>
        <begin position="27"/>
        <end position="269"/>
    </location>
</feature>
<evidence type="ECO:0000256" key="1">
    <source>
        <dbReference type="ARBA" id="ARBA00022448"/>
    </source>
</evidence>
<keyword evidence="2" id="KW-0547">Nucleotide-binding</keyword>
<dbReference type="SMART" id="SM00382">
    <property type="entry name" value="AAA"/>
    <property type="match status" value="1"/>
</dbReference>
<dbReference type="InterPro" id="IPR050093">
    <property type="entry name" value="ABC_SmlMolc_Importer"/>
</dbReference>
<evidence type="ECO:0000313" key="7">
    <source>
        <dbReference type="Proteomes" id="UP001501444"/>
    </source>
</evidence>
<dbReference type="SUPFAM" id="SSF50331">
    <property type="entry name" value="MOP-like"/>
    <property type="match status" value="1"/>
</dbReference>
<keyword evidence="7" id="KW-1185">Reference proteome</keyword>
<dbReference type="GO" id="GO:0005524">
    <property type="term" value="F:ATP binding"/>
    <property type="evidence" value="ECO:0007669"/>
    <property type="project" value="UniProtKB-KW"/>
</dbReference>
<comment type="caution">
    <text evidence="6">The sequence shown here is derived from an EMBL/GenBank/DDBJ whole genome shotgun (WGS) entry which is preliminary data.</text>
</comment>
<evidence type="ECO:0000256" key="4">
    <source>
        <dbReference type="SAM" id="MobiDB-lite"/>
    </source>
</evidence>
<dbReference type="InterPro" id="IPR003439">
    <property type="entry name" value="ABC_transporter-like_ATP-bd"/>
</dbReference>
<protein>
    <submittedName>
        <fullName evidence="6">ABC transporter ATP-binding protein</fullName>
    </submittedName>
</protein>
<evidence type="ECO:0000313" key="6">
    <source>
        <dbReference type="EMBL" id="GAA2339790.1"/>
    </source>
</evidence>
<gene>
    <name evidence="6" type="ORF">GCM10010170_022190</name>
</gene>
<dbReference type="Pfam" id="PF00005">
    <property type="entry name" value="ABC_tran"/>
    <property type="match status" value="1"/>
</dbReference>